<evidence type="ECO:0000313" key="10">
    <source>
        <dbReference type="Proteomes" id="UP000694865"/>
    </source>
</evidence>
<keyword evidence="4" id="KW-0862">Zinc</keyword>
<organism evidence="10 11">
    <name type="scientific">Saccoglossus kowalevskii</name>
    <name type="common">Acorn worm</name>
    <dbReference type="NCBI Taxonomy" id="10224"/>
    <lineage>
        <taxon>Eukaryota</taxon>
        <taxon>Metazoa</taxon>
        <taxon>Hemichordata</taxon>
        <taxon>Enteropneusta</taxon>
        <taxon>Harrimaniidae</taxon>
        <taxon>Saccoglossus</taxon>
    </lineage>
</organism>
<name>A0ABM0LTR1_SACKO</name>
<dbReference type="PROSITE" id="PS50119">
    <property type="entry name" value="ZF_BBOX"/>
    <property type="match status" value="2"/>
</dbReference>
<dbReference type="PANTHER" id="PTHR25462">
    <property type="entry name" value="BONUS, ISOFORM C-RELATED"/>
    <property type="match status" value="1"/>
</dbReference>
<dbReference type="InterPro" id="IPR017907">
    <property type="entry name" value="Znf_RING_CS"/>
</dbReference>
<dbReference type="SUPFAM" id="SSF57845">
    <property type="entry name" value="B-box zinc-binding domain"/>
    <property type="match status" value="1"/>
</dbReference>
<keyword evidence="10" id="KW-1185">Reference proteome</keyword>
<dbReference type="InterPro" id="IPR047153">
    <property type="entry name" value="TRIM45/56/19-like"/>
</dbReference>
<sequence>MASKPDTGDLDKIGKDFLTCGLCLGYYQNAKTLPCLHSFCENCLIKLVEKRGMLVCPYCRTAADIQGSDGVGLLRNNSLINGLVEFVKSRDLCTGMTDVVICDGCEENTASNRCITCATNLCSPCTKTLTKIAACKRHNVMSLNELKNTTPEKLSSFRPSTRCNVDGHGENTVKFYCDNCDVPTCLECTVVNHNGHKHRYVKDVAAEFTPKMSEVLEKLAKKEDEIKLAVESGNQRLIEIQDLYEKETAKVKKRAEEIIKKIKTDEEKALGILTKNRDTLQKHLECEIDRLEITEKSVTSARKFIKTLVNYGDAGEIVSECKRSMNRAEGLIDTDNINLGCISIFRFFPKSTVLEMKNSIGLIGPDASKTTRTNIPKILYDGESFQVDVQTVDVNGERVVADTDDITVKAKIEKPDNTTCDLMTTNDGDGNYKVMFPGQQVAKYNLIISIGDEKIPGSPFIIDVMSEEEMAQKIKVGSIVARGKDWNRENIDGNPPREGRVTEIYKITQCLVQWSSGNQWWHYNGYNGQFQIKLSEFY</sequence>
<keyword evidence="2" id="KW-0677">Repeat</keyword>
<evidence type="ECO:0000256" key="3">
    <source>
        <dbReference type="ARBA" id="ARBA00022771"/>
    </source>
</evidence>
<evidence type="ECO:0000256" key="1">
    <source>
        <dbReference type="ARBA" id="ARBA00022723"/>
    </source>
</evidence>
<reference evidence="11" key="1">
    <citation type="submission" date="2025-08" db="UniProtKB">
        <authorList>
            <consortium name="RefSeq"/>
        </authorList>
    </citation>
    <scope>IDENTIFICATION</scope>
    <source>
        <tissue evidence="11">Testes</tissue>
    </source>
</reference>
<dbReference type="PANTHER" id="PTHR25462:SF296">
    <property type="entry name" value="MEIOTIC P26, ISOFORM F"/>
    <property type="match status" value="1"/>
</dbReference>
<dbReference type="SUPFAM" id="SSF57850">
    <property type="entry name" value="RING/U-box"/>
    <property type="match status" value="1"/>
</dbReference>
<dbReference type="SUPFAM" id="SSF81296">
    <property type="entry name" value="E set domains"/>
    <property type="match status" value="1"/>
</dbReference>
<dbReference type="SMART" id="SM00336">
    <property type="entry name" value="BBOX"/>
    <property type="match status" value="2"/>
</dbReference>
<evidence type="ECO:0000259" key="8">
    <source>
        <dbReference type="PROSITE" id="PS50119"/>
    </source>
</evidence>
<dbReference type="Pfam" id="PF00643">
    <property type="entry name" value="zf-B_box"/>
    <property type="match status" value="1"/>
</dbReference>
<dbReference type="InterPro" id="IPR001841">
    <property type="entry name" value="Znf_RING"/>
</dbReference>
<keyword evidence="3 5" id="KW-0863">Zinc-finger</keyword>
<dbReference type="Gene3D" id="2.60.40.10">
    <property type="entry name" value="Immunoglobulins"/>
    <property type="match status" value="1"/>
</dbReference>
<evidence type="ECO:0000313" key="11">
    <source>
        <dbReference type="RefSeq" id="XP_006811152.1"/>
    </source>
</evidence>
<dbReference type="InterPro" id="IPR037252">
    <property type="entry name" value="Mib_Herc2_sf"/>
</dbReference>
<feature type="domain" description="RING-type" evidence="7">
    <location>
        <begin position="20"/>
        <end position="60"/>
    </location>
</feature>
<evidence type="ECO:0000256" key="5">
    <source>
        <dbReference type="PROSITE-ProRule" id="PRU00024"/>
    </source>
</evidence>
<dbReference type="PROSITE" id="PS50089">
    <property type="entry name" value="ZF_RING_2"/>
    <property type="match status" value="1"/>
</dbReference>
<dbReference type="Proteomes" id="UP000694865">
    <property type="component" value="Unplaced"/>
</dbReference>
<evidence type="ECO:0000256" key="2">
    <source>
        <dbReference type="ARBA" id="ARBA00022737"/>
    </source>
</evidence>
<dbReference type="InterPro" id="IPR013083">
    <property type="entry name" value="Znf_RING/FYVE/PHD"/>
</dbReference>
<proteinExistence type="predicted"/>
<feature type="domain" description="B box-type" evidence="8">
    <location>
        <begin position="158"/>
        <end position="203"/>
    </location>
</feature>
<evidence type="ECO:0000259" key="9">
    <source>
        <dbReference type="PROSITE" id="PS51416"/>
    </source>
</evidence>
<dbReference type="PROSITE" id="PS00518">
    <property type="entry name" value="ZF_RING_1"/>
    <property type="match status" value="1"/>
</dbReference>
<feature type="domain" description="MIB/HERC2" evidence="9">
    <location>
        <begin position="466"/>
        <end position="538"/>
    </location>
</feature>
<evidence type="ECO:0000256" key="6">
    <source>
        <dbReference type="PROSITE-ProRule" id="PRU00087"/>
    </source>
</evidence>
<dbReference type="Gene3D" id="3.30.160.60">
    <property type="entry name" value="Classic Zinc Finger"/>
    <property type="match status" value="1"/>
</dbReference>
<feature type="domain" description="B box-type" evidence="8">
    <location>
        <begin position="97"/>
        <end position="143"/>
    </location>
</feature>
<dbReference type="GeneID" id="102809350"/>
<dbReference type="InterPro" id="IPR000315">
    <property type="entry name" value="Znf_B-box"/>
</dbReference>
<dbReference type="RefSeq" id="XP_006811152.1">
    <property type="nucleotide sequence ID" value="XM_006811089.1"/>
</dbReference>
<dbReference type="InterPro" id="IPR010606">
    <property type="entry name" value="Mib_Herc2"/>
</dbReference>
<dbReference type="Gene3D" id="3.30.40.10">
    <property type="entry name" value="Zinc/RING finger domain, C3HC4 (zinc finger)"/>
    <property type="match status" value="1"/>
</dbReference>
<protein>
    <submittedName>
        <fullName evidence="11">Tripartite motif-containing protein 2-like</fullName>
    </submittedName>
</protein>
<dbReference type="Pfam" id="PF00630">
    <property type="entry name" value="Filamin"/>
    <property type="match status" value="1"/>
</dbReference>
<dbReference type="Gene3D" id="2.30.30.40">
    <property type="entry name" value="SH3 Domains"/>
    <property type="match status" value="1"/>
</dbReference>
<dbReference type="InterPro" id="IPR014756">
    <property type="entry name" value="Ig_E-set"/>
</dbReference>
<evidence type="ECO:0000259" key="7">
    <source>
        <dbReference type="PROSITE" id="PS50089"/>
    </source>
</evidence>
<dbReference type="InterPro" id="IPR018957">
    <property type="entry name" value="Znf_C3HC4_RING-type"/>
</dbReference>
<dbReference type="PROSITE" id="PS51416">
    <property type="entry name" value="MIB_HERC2"/>
    <property type="match status" value="1"/>
</dbReference>
<evidence type="ECO:0000256" key="4">
    <source>
        <dbReference type="ARBA" id="ARBA00022833"/>
    </source>
</evidence>
<dbReference type="SMART" id="SM00184">
    <property type="entry name" value="RING"/>
    <property type="match status" value="1"/>
</dbReference>
<gene>
    <name evidence="11" type="primary">LOC102809350</name>
</gene>
<dbReference type="SUPFAM" id="SSF159034">
    <property type="entry name" value="Mib/herc2 domain-like"/>
    <property type="match status" value="1"/>
</dbReference>
<dbReference type="Pfam" id="PF00097">
    <property type="entry name" value="zf-C3HC4"/>
    <property type="match status" value="1"/>
</dbReference>
<dbReference type="InterPro" id="IPR013783">
    <property type="entry name" value="Ig-like_fold"/>
</dbReference>
<dbReference type="PROSITE" id="PS50194">
    <property type="entry name" value="FILAMIN_REPEAT"/>
    <property type="match status" value="1"/>
</dbReference>
<dbReference type="InterPro" id="IPR017868">
    <property type="entry name" value="Filamin/ABP280_repeat-like"/>
</dbReference>
<keyword evidence="1" id="KW-0479">Metal-binding</keyword>
<feature type="repeat" description="Filamin" evidence="6">
    <location>
        <begin position="364"/>
        <end position="464"/>
    </location>
</feature>
<dbReference type="CDD" id="cd19757">
    <property type="entry name" value="Bbox1"/>
    <property type="match status" value="1"/>
</dbReference>
<accession>A0ABM0LTR1</accession>